<comment type="caution">
    <text evidence="1">The sequence shown here is derived from an EMBL/GenBank/DDBJ whole genome shotgun (WGS) entry which is preliminary data.</text>
</comment>
<dbReference type="InterPro" id="IPR043504">
    <property type="entry name" value="Peptidase_S1_PA_chymotrypsin"/>
</dbReference>
<dbReference type="InterPro" id="IPR009003">
    <property type="entry name" value="Peptidase_S1_PA"/>
</dbReference>
<dbReference type="SUPFAM" id="SSF50494">
    <property type="entry name" value="Trypsin-like serine proteases"/>
    <property type="match status" value="1"/>
</dbReference>
<dbReference type="Gene3D" id="2.40.10.10">
    <property type="entry name" value="Trypsin-like serine proteases"/>
    <property type="match status" value="1"/>
</dbReference>
<sequence>MNYAKIVQEKFNNARQICRVIQKGFYAIVIIFERVEPLDEVIGILKSRTPETRFEVQVAGTPECAELNFNFPDGEQARIFVGDKFEEWLDEILLKDQNAKISILAGYKKDGRYDYFINWPNIQLNAKRARSFEQLSTLDPSLHSVIAISAVEQQSFWPFGSGVMLMEGYAATARHNIIGLYNHYNDYRKIGNDVTGTVTIRGVGLVAVHNYGNGDVPALWTIESAHFDALSDVAILRLSPRNDVAEKYHWKGCPKLNINPPRLNEVISAFGFTTFDESEFKSNLDHVILNFISKDQYDLWAAVKAKGVVLNIFSKHRDRGMVSFPCFKTDADFKHGMSGGPIFDSNGNLVGIISQGSVPIALGETESFGALLWPLLRIVVSIEGKTRFLDILKESPVEVIGIENLVLNADGSFDFRTIIRGF</sequence>
<organism evidence="1 2">
    <name type="scientific">Chryseolinea lacunae</name>
    <dbReference type="NCBI Taxonomy" id="2801331"/>
    <lineage>
        <taxon>Bacteria</taxon>
        <taxon>Pseudomonadati</taxon>
        <taxon>Bacteroidota</taxon>
        <taxon>Cytophagia</taxon>
        <taxon>Cytophagales</taxon>
        <taxon>Fulvivirgaceae</taxon>
        <taxon>Chryseolinea</taxon>
    </lineage>
</organism>
<evidence type="ECO:0000313" key="1">
    <source>
        <dbReference type="EMBL" id="MBL0745580.1"/>
    </source>
</evidence>
<name>A0ABS1L1Y3_9BACT</name>
<evidence type="ECO:0000313" key="2">
    <source>
        <dbReference type="Proteomes" id="UP000613030"/>
    </source>
</evidence>
<dbReference type="RefSeq" id="WP_202016079.1">
    <property type="nucleotide sequence ID" value="NZ_JAERRB010000017.1"/>
</dbReference>
<dbReference type="Proteomes" id="UP000613030">
    <property type="component" value="Unassembled WGS sequence"/>
</dbReference>
<gene>
    <name evidence="1" type="ORF">JI741_30390</name>
</gene>
<dbReference type="Pfam" id="PF13365">
    <property type="entry name" value="Trypsin_2"/>
    <property type="match status" value="1"/>
</dbReference>
<protein>
    <submittedName>
        <fullName evidence="1">Trypsin-like peptidase domain-containing protein</fullName>
    </submittedName>
</protein>
<dbReference type="EMBL" id="JAERRB010000017">
    <property type="protein sequence ID" value="MBL0745580.1"/>
    <property type="molecule type" value="Genomic_DNA"/>
</dbReference>
<accession>A0ABS1L1Y3</accession>
<reference evidence="1 2" key="1">
    <citation type="submission" date="2021-01" db="EMBL/GenBank/DDBJ databases">
        <title>Chryseolinea sp. Jin1 Genome sequencing and assembly.</title>
        <authorList>
            <person name="Kim I."/>
        </authorList>
    </citation>
    <scope>NUCLEOTIDE SEQUENCE [LARGE SCALE GENOMIC DNA]</scope>
    <source>
        <strain evidence="1 2">Jin1</strain>
    </source>
</reference>
<proteinExistence type="predicted"/>
<keyword evidence="2" id="KW-1185">Reference proteome</keyword>